<feature type="transmembrane region" description="Helical" evidence="2">
    <location>
        <begin position="108"/>
        <end position="128"/>
    </location>
</feature>
<evidence type="ECO:0000313" key="4">
    <source>
        <dbReference type="EMBL" id="GAM15402.1"/>
    </source>
</evidence>
<dbReference type="Gene3D" id="3.40.50.720">
    <property type="entry name" value="NAD(P)-binding Rossmann-like Domain"/>
    <property type="match status" value="2"/>
</dbReference>
<dbReference type="STRING" id="1321606.SAMD00020551_3559"/>
<proteinExistence type="inferred from homology"/>
<dbReference type="Proteomes" id="UP000031014">
    <property type="component" value="Unassembled WGS sequence"/>
</dbReference>
<dbReference type="EC" id="4.2.1.-" evidence="4"/>
<feature type="domain" description="Polysaccharide biosynthesis protein CapD-like" evidence="3">
    <location>
        <begin position="284"/>
        <end position="567"/>
    </location>
</feature>
<evidence type="ECO:0000256" key="2">
    <source>
        <dbReference type="SAM" id="Phobius"/>
    </source>
</evidence>
<dbReference type="EMBL" id="BASE01000082">
    <property type="protein sequence ID" value="GAM15402.1"/>
    <property type="molecule type" value="Genomic_DNA"/>
</dbReference>
<dbReference type="OrthoDB" id="9803111at2"/>
<accession>A0A0A8X8S9</accession>
<dbReference type="RefSeq" id="WP_041967061.1">
    <property type="nucleotide sequence ID" value="NZ_BASE01000082.1"/>
</dbReference>
<dbReference type="Pfam" id="PF13727">
    <property type="entry name" value="CoA_binding_3"/>
    <property type="match status" value="1"/>
</dbReference>
<dbReference type="InterPro" id="IPR003869">
    <property type="entry name" value="Polysac_CapD-like"/>
</dbReference>
<dbReference type="PANTHER" id="PTHR43318">
    <property type="entry name" value="UDP-N-ACETYLGLUCOSAMINE 4,6-DEHYDRATASE"/>
    <property type="match status" value="1"/>
</dbReference>
<evidence type="ECO:0000259" key="3">
    <source>
        <dbReference type="Pfam" id="PF02719"/>
    </source>
</evidence>
<keyword evidence="5" id="KW-1185">Reference proteome</keyword>
<dbReference type="PANTHER" id="PTHR43318:SF1">
    <property type="entry name" value="POLYSACCHARIDE BIOSYNTHESIS PROTEIN EPSC-RELATED"/>
    <property type="match status" value="1"/>
</dbReference>
<dbReference type="InterPro" id="IPR051203">
    <property type="entry name" value="Polysaccharide_Synthase-Rel"/>
</dbReference>
<keyword evidence="4" id="KW-0456">Lyase</keyword>
<keyword evidence="2" id="KW-0472">Membrane</keyword>
<name>A0A0A8X8S9_MESS1</name>
<organism evidence="4 5">
    <name type="scientific">Mesobacillus selenatarsenatis (strain DSM 18680 / JCM 14380 / FERM P-15431 / SF-1)</name>
    <dbReference type="NCBI Taxonomy" id="1321606"/>
    <lineage>
        <taxon>Bacteria</taxon>
        <taxon>Bacillati</taxon>
        <taxon>Bacillota</taxon>
        <taxon>Bacilli</taxon>
        <taxon>Bacillales</taxon>
        <taxon>Bacillaceae</taxon>
        <taxon>Mesobacillus</taxon>
    </lineage>
</organism>
<gene>
    <name evidence="4" type="ORF">SAMD00020551_3559</name>
</gene>
<evidence type="ECO:0000313" key="5">
    <source>
        <dbReference type="Proteomes" id="UP000031014"/>
    </source>
</evidence>
<feature type="transmembrane region" description="Helical" evidence="2">
    <location>
        <begin position="12"/>
        <end position="30"/>
    </location>
</feature>
<dbReference type="SUPFAM" id="SSF51735">
    <property type="entry name" value="NAD(P)-binding Rossmann-fold domains"/>
    <property type="match status" value="1"/>
</dbReference>
<keyword evidence="2" id="KW-1133">Transmembrane helix</keyword>
<protein>
    <submittedName>
        <fullName evidence="4">UDP-N-acetylglucosamine 4,6-dehydratase</fullName>
        <ecNumber evidence="4">4.2.1.-</ecNumber>
    </submittedName>
</protein>
<comment type="caution">
    <text evidence="4">The sequence shown here is derived from an EMBL/GenBank/DDBJ whole genome shotgun (WGS) entry which is preliminary data.</text>
</comment>
<reference evidence="4 5" key="1">
    <citation type="submission" date="2013-06" db="EMBL/GenBank/DDBJ databases">
        <title>Whole genome shotgun sequence of Bacillus selenatarsenatis SF-1.</title>
        <authorList>
            <person name="Kuroda M."/>
            <person name="Sei K."/>
            <person name="Yamashita M."/>
            <person name="Ike M."/>
        </authorList>
    </citation>
    <scope>NUCLEOTIDE SEQUENCE [LARGE SCALE GENOMIC DNA]</scope>
    <source>
        <strain evidence="4 5">SF-1</strain>
    </source>
</reference>
<dbReference type="GO" id="GO:0016829">
    <property type="term" value="F:lyase activity"/>
    <property type="evidence" value="ECO:0007669"/>
    <property type="project" value="UniProtKB-KW"/>
</dbReference>
<comment type="similarity">
    <text evidence="1">Belongs to the polysaccharide synthase family.</text>
</comment>
<keyword evidence="2" id="KW-0812">Transmembrane</keyword>
<dbReference type="SUPFAM" id="SSF53335">
    <property type="entry name" value="S-adenosyl-L-methionine-dependent methyltransferases"/>
    <property type="match status" value="1"/>
</dbReference>
<evidence type="ECO:0000256" key="1">
    <source>
        <dbReference type="ARBA" id="ARBA00007430"/>
    </source>
</evidence>
<sequence>MRKRRNRLMFMISDMVIISLSVVMSFYILMEGNTTHFDGYSMFQSLMIVLPVCLLAFVLYKVYHRLWKYASIIEAMLVFKAVSLAVITSFLVQFLLESLQVVRHISPAIYLLFWLFILTGIFTSRFIFRYRQESRYPINQERERALIVGAGDAGMLVAKELKNYRKTLLPVAMIDDNASKQRMRIFGISIVGGREDIPLAAERYQVHTIVIAMPSASKREIAEVVNICKKTKCNVKILPRVSDIIDGKVSVNRIRDVEVEDLLGRDPSILDLQGIAEYLETKTVLVTGAGGSIGSELCRQLTRFKVKELIMLGHGENSIYQIKSELMKKNPDLVLTGLIGDIQDRKRVNSIFGKYKPQIVFHAAAHKHVPIMEDNPLEAIKNNVLGTRNLAEAADASGTERFVQISTDKAVRPTSIMGATKRAAEMVIQAMDEKSDTNFCIVRFGNVLGSRGSVVPLFKKQIREGGPVTLTHPDMVRYFMTIPEAVQLVIQAGAFVKGGELFLLDMGEPVKIKHLAETLISLSGLEPGIDIELKYTGIRPGEKLYEELLTAEEEIQDTEHHLIFRAKNVLVSDPDFFSKLKKLEDLAEQEKGDSDLLLPVLKSIVPTYQPNN</sequence>
<dbReference type="Pfam" id="PF02719">
    <property type="entry name" value="Polysacc_synt_2"/>
    <property type="match status" value="1"/>
</dbReference>
<dbReference type="CDD" id="cd05237">
    <property type="entry name" value="UDP_invert_4-6DH_SDR_e"/>
    <property type="match status" value="1"/>
</dbReference>
<dbReference type="InterPro" id="IPR036291">
    <property type="entry name" value="NAD(P)-bd_dom_sf"/>
</dbReference>
<dbReference type="AlphaFoldDB" id="A0A0A8X8S9"/>
<feature type="transmembrane region" description="Helical" evidence="2">
    <location>
        <begin position="75"/>
        <end position="96"/>
    </location>
</feature>
<feature type="transmembrane region" description="Helical" evidence="2">
    <location>
        <begin position="42"/>
        <end position="63"/>
    </location>
</feature>
<dbReference type="InterPro" id="IPR029063">
    <property type="entry name" value="SAM-dependent_MTases_sf"/>
</dbReference>